<evidence type="ECO:0000256" key="4">
    <source>
        <dbReference type="ARBA" id="ARBA00022679"/>
    </source>
</evidence>
<sequence length="434" mass="51776">MLIKVISYLTLILFHFSQLKAVSNQQKILSKTEFSCQNDEEFCYSKDSEYKKSIKYLFYDINPVEGFNLRRDVYIRIANLVGKINSESENFRIVLVLPPWNNLYHWKNMQVHQSRLKWSHFFDLEKLNEYIPVIELETLLKRNEGSLLIDQVFYLESNHQNLGKEEFNRIEFFQDCENTPYYKEITKVIGGEFWSYSEQISAKQCQKVSFRGTNHFLAKHLIKIFSNLNHLMIDRSEVMIHEEYGQSEYWKCRKSMKYSENLIQKAFEFRTKYLNNSTDQFYSERNSVLKFEGNYIGVHIRRGDFVKYRRTLSILKISQQIKNKLDEMKLNQVFIATDGNLKEFNELKGYLSEYQVVRYTPDLEELKKFKDGGVSIIDQLICAYSKFFIGTKESTFSLRIQEERELLGFDESTTFNCFCEEEKICQTSKWVLKL</sequence>
<dbReference type="Proteomes" id="UP000663879">
    <property type="component" value="Unassembled WGS sequence"/>
</dbReference>
<keyword evidence="15" id="KW-1185">Reference proteome</keyword>
<dbReference type="EC" id="2.4.1.221" evidence="3"/>
<keyword evidence="13" id="KW-0732">Signal</keyword>
<dbReference type="GO" id="GO:0005783">
    <property type="term" value="C:endoplasmic reticulum"/>
    <property type="evidence" value="ECO:0007669"/>
    <property type="project" value="UniProtKB-SubCell"/>
</dbReference>
<reference evidence="14" key="1">
    <citation type="submission" date="2021-02" db="EMBL/GenBank/DDBJ databases">
        <authorList>
            <person name="Nowell W R."/>
        </authorList>
    </citation>
    <scope>NUCLEOTIDE SEQUENCE</scope>
    <source>
        <strain evidence="14">Ploen Becks lab</strain>
    </source>
</reference>
<comment type="pathway">
    <text evidence="2">Protein modification; protein glycosylation.</text>
</comment>
<dbReference type="GO" id="GO:0006004">
    <property type="term" value="P:fucose metabolic process"/>
    <property type="evidence" value="ECO:0007669"/>
    <property type="project" value="UniProtKB-KW"/>
</dbReference>
<evidence type="ECO:0000256" key="10">
    <source>
        <dbReference type="ARBA" id="ARBA00033083"/>
    </source>
</evidence>
<evidence type="ECO:0000313" key="14">
    <source>
        <dbReference type="EMBL" id="CAF0718380.1"/>
    </source>
</evidence>
<organism evidence="14 15">
    <name type="scientific">Brachionus calyciflorus</name>
    <dbReference type="NCBI Taxonomy" id="104777"/>
    <lineage>
        <taxon>Eukaryota</taxon>
        <taxon>Metazoa</taxon>
        <taxon>Spiralia</taxon>
        <taxon>Gnathifera</taxon>
        <taxon>Rotifera</taxon>
        <taxon>Eurotatoria</taxon>
        <taxon>Monogononta</taxon>
        <taxon>Pseudotrocha</taxon>
        <taxon>Ploima</taxon>
        <taxon>Brachionidae</taxon>
        <taxon>Brachionus</taxon>
    </lineage>
</organism>
<evidence type="ECO:0000256" key="11">
    <source>
        <dbReference type="ARBA" id="ARBA00047273"/>
    </source>
</evidence>
<dbReference type="CDD" id="cd11298">
    <property type="entry name" value="O-FucT-2"/>
    <property type="match status" value="1"/>
</dbReference>
<evidence type="ECO:0000256" key="7">
    <source>
        <dbReference type="ARBA" id="ARBA00023277"/>
    </source>
</evidence>
<comment type="catalytic activity">
    <reaction evidence="12">
        <text>L-seryl-[protein] + GDP-beta-L-fucose = 3-O-(alpha-L-fucosyl)-L-seryl-[protein] + GDP + H(+)</text>
        <dbReference type="Rhea" id="RHEA:63644"/>
        <dbReference type="Rhea" id="RHEA-COMP:9863"/>
        <dbReference type="Rhea" id="RHEA-COMP:17914"/>
        <dbReference type="ChEBI" id="CHEBI:15378"/>
        <dbReference type="ChEBI" id="CHEBI:29999"/>
        <dbReference type="ChEBI" id="CHEBI:57273"/>
        <dbReference type="ChEBI" id="CHEBI:58189"/>
        <dbReference type="ChEBI" id="CHEBI:189632"/>
        <dbReference type="EC" id="2.4.1.221"/>
    </reaction>
    <physiologicalReaction direction="left-to-right" evidence="12">
        <dbReference type="Rhea" id="RHEA:63645"/>
    </physiologicalReaction>
</comment>
<keyword evidence="6" id="KW-0294">Fucose metabolism</keyword>
<comment type="subcellular location">
    <subcellularLocation>
        <location evidence="1">Endoplasmic reticulum</location>
    </subcellularLocation>
</comment>
<evidence type="ECO:0000256" key="12">
    <source>
        <dbReference type="ARBA" id="ARBA00048647"/>
    </source>
</evidence>
<feature type="chain" id="PRO_5032781283" description="GDP-fucose protein O-fucosyltransferase 2" evidence="13">
    <location>
        <begin position="22"/>
        <end position="434"/>
    </location>
</feature>
<dbReference type="InterPro" id="IPR019378">
    <property type="entry name" value="GDP-Fuc_O-FucTrfase"/>
</dbReference>
<dbReference type="InterPro" id="IPR045130">
    <property type="entry name" value="OFUT2-like"/>
</dbReference>
<dbReference type="Gene3D" id="3.40.50.11350">
    <property type="match status" value="1"/>
</dbReference>
<evidence type="ECO:0000313" key="15">
    <source>
        <dbReference type="Proteomes" id="UP000663879"/>
    </source>
</evidence>
<comment type="caution">
    <text evidence="14">The sequence shown here is derived from an EMBL/GenBank/DDBJ whole genome shotgun (WGS) entry which is preliminary data.</text>
</comment>
<evidence type="ECO:0000256" key="8">
    <source>
        <dbReference type="ARBA" id="ARBA00025803"/>
    </source>
</evidence>
<keyword evidence="4" id="KW-0808">Transferase</keyword>
<name>A0A813MAQ6_9BILA</name>
<proteinExistence type="inferred from homology"/>
<comment type="similarity">
    <text evidence="8">Belongs to the glycosyltransferase 68 family.</text>
</comment>
<evidence type="ECO:0000256" key="6">
    <source>
        <dbReference type="ARBA" id="ARBA00023253"/>
    </source>
</evidence>
<dbReference type="EMBL" id="CAJNOC010000138">
    <property type="protein sequence ID" value="CAF0718380.1"/>
    <property type="molecule type" value="Genomic_DNA"/>
</dbReference>
<dbReference type="OrthoDB" id="422368at2759"/>
<evidence type="ECO:0000256" key="2">
    <source>
        <dbReference type="ARBA" id="ARBA00004922"/>
    </source>
</evidence>
<dbReference type="PANTHER" id="PTHR13398">
    <property type="entry name" value="GDP-FUCOSE PROTEIN O-FUCOSYLTRANSFERASE 2"/>
    <property type="match status" value="1"/>
</dbReference>
<evidence type="ECO:0000256" key="3">
    <source>
        <dbReference type="ARBA" id="ARBA00012196"/>
    </source>
</evidence>
<accession>A0A813MAQ6</accession>
<evidence type="ECO:0000256" key="1">
    <source>
        <dbReference type="ARBA" id="ARBA00004240"/>
    </source>
</evidence>
<dbReference type="GO" id="GO:0046922">
    <property type="term" value="F:peptide-O-fucosyltransferase activity"/>
    <property type="evidence" value="ECO:0007669"/>
    <property type="project" value="UniProtKB-EC"/>
</dbReference>
<dbReference type="Gene3D" id="3.40.50.11340">
    <property type="match status" value="1"/>
</dbReference>
<keyword evidence="5" id="KW-0256">Endoplasmic reticulum</keyword>
<keyword evidence="7" id="KW-0119">Carbohydrate metabolism</keyword>
<dbReference type="AlphaFoldDB" id="A0A813MAQ6"/>
<protein>
    <recommendedName>
        <fullName evidence="9">GDP-fucose protein O-fucosyltransferase 2</fullName>
        <ecNumber evidence="3">2.4.1.221</ecNumber>
    </recommendedName>
    <alternativeName>
        <fullName evidence="10">Peptide-O-fucosyltransferase 2</fullName>
    </alternativeName>
</protein>
<dbReference type="PANTHER" id="PTHR13398:SF0">
    <property type="entry name" value="GDP-FUCOSE PROTEIN O-FUCOSYLTRANSFERASE 2"/>
    <property type="match status" value="1"/>
</dbReference>
<comment type="catalytic activity">
    <reaction evidence="11">
        <text>L-threonyl-[protein] + GDP-beta-L-fucose = 3-O-(alpha-L-fucosyl)-L-threonyl-[protein] + GDP + H(+)</text>
        <dbReference type="Rhea" id="RHEA:70491"/>
        <dbReference type="Rhea" id="RHEA-COMP:11060"/>
        <dbReference type="Rhea" id="RHEA-COMP:17915"/>
        <dbReference type="ChEBI" id="CHEBI:15378"/>
        <dbReference type="ChEBI" id="CHEBI:30013"/>
        <dbReference type="ChEBI" id="CHEBI:57273"/>
        <dbReference type="ChEBI" id="CHEBI:58189"/>
        <dbReference type="ChEBI" id="CHEBI:189631"/>
        <dbReference type="EC" id="2.4.1.221"/>
    </reaction>
    <physiologicalReaction direction="left-to-right" evidence="11">
        <dbReference type="Rhea" id="RHEA:70492"/>
    </physiologicalReaction>
</comment>
<gene>
    <name evidence="14" type="ORF">OXX778_LOCUS1942</name>
</gene>
<feature type="signal peptide" evidence="13">
    <location>
        <begin position="1"/>
        <end position="21"/>
    </location>
</feature>
<evidence type="ECO:0000256" key="9">
    <source>
        <dbReference type="ARBA" id="ARBA00026232"/>
    </source>
</evidence>
<evidence type="ECO:0000256" key="5">
    <source>
        <dbReference type="ARBA" id="ARBA00022824"/>
    </source>
</evidence>
<dbReference type="Pfam" id="PF10250">
    <property type="entry name" value="O-FucT"/>
    <property type="match status" value="1"/>
</dbReference>
<evidence type="ECO:0000256" key="13">
    <source>
        <dbReference type="SAM" id="SignalP"/>
    </source>
</evidence>